<evidence type="ECO:0000256" key="7">
    <source>
        <dbReference type="ARBA" id="ARBA00023264"/>
    </source>
</evidence>
<evidence type="ECO:0000256" key="9">
    <source>
        <dbReference type="ARBA" id="ARBA00046608"/>
    </source>
</evidence>
<dbReference type="InterPro" id="IPR003664">
    <property type="entry name" value="FA_synthesis"/>
</dbReference>
<dbReference type="GO" id="GO:0005737">
    <property type="term" value="C:cytoplasm"/>
    <property type="evidence" value="ECO:0007669"/>
    <property type="project" value="UniProtKB-SubCell"/>
</dbReference>
<keyword evidence="2 10" id="KW-0963">Cytoplasm</keyword>
<comment type="caution">
    <text evidence="11">The sequence shown here is derived from an EMBL/GenBank/DDBJ whole genome shotgun (WGS) entry which is preliminary data.</text>
</comment>
<comment type="catalytic activity">
    <reaction evidence="1 10">
        <text>a fatty acyl-[ACP] + phosphate = an acyl phosphate + holo-[ACP]</text>
        <dbReference type="Rhea" id="RHEA:42292"/>
        <dbReference type="Rhea" id="RHEA-COMP:9685"/>
        <dbReference type="Rhea" id="RHEA-COMP:14125"/>
        <dbReference type="ChEBI" id="CHEBI:43474"/>
        <dbReference type="ChEBI" id="CHEBI:59918"/>
        <dbReference type="ChEBI" id="CHEBI:64479"/>
        <dbReference type="ChEBI" id="CHEBI:138651"/>
        <dbReference type="EC" id="2.3.1.274"/>
    </reaction>
</comment>
<keyword evidence="3 10" id="KW-0444">Lipid biosynthesis</keyword>
<comment type="function">
    <text evidence="10">Catalyzes the reversible formation of acyl-phosphate (acyl-PO(4)) from acyl-[acyl-carrier-protein] (acyl-ACP). This enzyme utilizes acyl-ACP as fatty acyl donor, but not acyl-CoA.</text>
</comment>
<evidence type="ECO:0000256" key="5">
    <source>
        <dbReference type="ARBA" id="ARBA00023098"/>
    </source>
</evidence>
<reference evidence="11" key="1">
    <citation type="submission" date="2020-10" db="EMBL/GenBank/DDBJ databases">
        <authorList>
            <person name="Gilroy R."/>
        </authorList>
    </citation>
    <scope>NUCLEOTIDE SEQUENCE</scope>
    <source>
        <strain evidence="11">2830</strain>
    </source>
</reference>
<comment type="pathway">
    <text evidence="10">Lipid metabolism; phospholipid metabolism.</text>
</comment>
<dbReference type="GO" id="GO:0008654">
    <property type="term" value="P:phospholipid biosynthetic process"/>
    <property type="evidence" value="ECO:0007669"/>
    <property type="project" value="UniProtKB-KW"/>
</dbReference>
<dbReference type="GO" id="GO:0043811">
    <property type="term" value="F:phosphate:acyl-[acyl carrier protein] acyltransferase activity"/>
    <property type="evidence" value="ECO:0007669"/>
    <property type="project" value="UniProtKB-UniRule"/>
</dbReference>
<evidence type="ECO:0000256" key="3">
    <source>
        <dbReference type="ARBA" id="ARBA00022516"/>
    </source>
</evidence>
<evidence type="ECO:0000256" key="4">
    <source>
        <dbReference type="ARBA" id="ARBA00022679"/>
    </source>
</evidence>
<comment type="subunit">
    <text evidence="9 10">Homodimer. Probably interacts with PlsY.</text>
</comment>
<dbReference type="HAMAP" id="MF_00019">
    <property type="entry name" value="PlsX"/>
    <property type="match status" value="1"/>
</dbReference>
<keyword evidence="7 10" id="KW-1208">Phospholipid metabolism</keyword>
<evidence type="ECO:0000256" key="10">
    <source>
        <dbReference type="HAMAP-Rule" id="MF_00019"/>
    </source>
</evidence>
<keyword evidence="11" id="KW-0012">Acyltransferase</keyword>
<dbReference type="AlphaFoldDB" id="A0A9D1KZ01"/>
<dbReference type="InterPro" id="IPR012281">
    <property type="entry name" value="Phospholipid_synth_PlsX-like"/>
</dbReference>
<organism evidence="11 12">
    <name type="scientific">Candidatus Avidehalobacter gallistercoris</name>
    <dbReference type="NCBI Taxonomy" id="2840694"/>
    <lineage>
        <taxon>Bacteria</taxon>
        <taxon>Bacillati</taxon>
        <taxon>Bacillota</taxon>
        <taxon>Clostridia</taxon>
        <taxon>Eubacteriales</taxon>
        <taxon>Peptococcaceae</taxon>
        <taxon>Peptococcaceae incertae sedis</taxon>
        <taxon>Candidatus Avidehalobacter</taxon>
    </lineage>
</organism>
<evidence type="ECO:0000256" key="2">
    <source>
        <dbReference type="ARBA" id="ARBA00022490"/>
    </source>
</evidence>
<protein>
    <recommendedName>
        <fullName evidence="8 10">Phosphate acyltransferase</fullName>
        <ecNumber evidence="8 10">2.3.1.274</ecNumber>
    </recommendedName>
    <alternativeName>
        <fullName evidence="10">Acyl-ACP phosphotransacylase</fullName>
    </alternativeName>
    <alternativeName>
        <fullName evidence="10">Acyl-[acyl-carrier-protein]--phosphate acyltransferase</fullName>
    </alternativeName>
    <alternativeName>
        <fullName evidence="10">Phosphate-acyl-ACP acyltransferase</fullName>
    </alternativeName>
</protein>
<sequence>MGGDLAPDALVQGSIKAAAAYSDVQIILVGQREKLPAESTLPLNVVIEEAASVMAMDESVENLRKKRDSSIWVATKMVKEGRADAVISAGSTGAQMAAALLLLGRIPGITRPGICTVFPTLKGGSVLFDIGANLELEPEQYLQFALLGKVAAEMLLSRENPTVGLLNNGTEEHKGTDKLVAAHQLLKQSRLNFIGNYEAREIMSGNCDVIVTDGFTGNAVLKTSEGLARTLLSLLKQELTAGVMRKIGAALVMPGLKNLKEMLDYKKIGGAPLLGVNGISVVCHGSSDAETIKSAVAQTLKLYNSNFVEQLRKQAADFFNE</sequence>
<dbReference type="PANTHER" id="PTHR30100:SF1">
    <property type="entry name" value="PHOSPHATE ACYLTRANSFERASE"/>
    <property type="match status" value="1"/>
</dbReference>
<keyword evidence="5 10" id="KW-0443">Lipid metabolism</keyword>
<dbReference type="PIRSF" id="PIRSF002465">
    <property type="entry name" value="Phsphlp_syn_PlsX"/>
    <property type="match status" value="1"/>
</dbReference>
<evidence type="ECO:0000256" key="1">
    <source>
        <dbReference type="ARBA" id="ARBA00001232"/>
    </source>
</evidence>
<keyword evidence="4 10" id="KW-0808">Transferase</keyword>
<gene>
    <name evidence="10 11" type="primary">plsX</name>
    <name evidence="11" type="ORF">IAB00_01315</name>
</gene>
<dbReference type="SUPFAM" id="SSF53659">
    <property type="entry name" value="Isocitrate/Isopropylmalate dehydrogenase-like"/>
    <property type="match status" value="1"/>
</dbReference>
<dbReference type="EC" id="2.3.1.274" evidence="8 10"/>
<comment type="similarity">
    <text evidence="10">Belongs to the PlsX family.</text>
</comment>
<keyword evidence="6 10" id="KW-0594">Phospholipid biosynthesis</keyword>
<dbReference type="Pfam" id="PF02504">
    <property type="entry name" value="FA_synthesis"/>
    <property type="match status" value="1"/>
</dbReference>
<dbReference type="NCBIfam" id="TIGR00182">
    <property type="entry name" value="plsX"/>
    <property type="match status" value="1"/>
</dbReference>
<accession>A0A9D1KZ01</accession>
<name>A0A9D1KZ01_9FIRM</name>
<evidence type="ECO:0000256" key="8">
    <source>
        <dbReference type="ARBA" id="ARBA00024069"/>
    </source>
</evidence>
<dbReference type="PANTHER" id="PTHR30100">
    <property type="entry name" value="FATTY ACID/PHOSPHOLIPID SYNTHESIS PROTEIN PLSX"/>
    <property type="match status" value="1"/>
</dbReference>
<proteinExistence type="inferred from homology"/>
<reference evidence="11" key="2">
    <citation type="journal article" date="2021" name="PeerJ">
        <title>Extensive microbial diversity within the chicken gut microbiome revealed by metagenomics and culture.</title>
        <authorList>
            <person name="Gilroy R."/>
            <person name="Ravi A."/>
            <person name="Getino M."/>
            <person name="Pursley I."/>
            <person name="Horton D.L."/>
            <person name="Alikhan N.F."/>
            <person name="Baker D."/>
            <person name="Gharbi K."/>
            <person name="Hall N."/>
            <person name="Watson M."/>
            <person name="Adriaenssens E.M."/>
            <person name="Foster-Nyarko E."/>
            <person name="Jarju S."/>
            <person name="Secka A."/>
            <person name="Antonio M."/>
            <person name="Oren A."/>
            <person name="Chaudhuri R.R."/>
            <person name="La Ragione R."/>
            <person name="Hildebrand F."/>
            <person name="Pallen M.J."/>
        </authorList>
    </citation>
    <scope>NUCLEOTIDE SEQUENCE</scope>
    <source>
        <strain evidence="11">2830</strain>
    </source>
</reference>
<dbReference type="Gene3D" id="3.40.718.10">
    <property type="entry name" value="Isopropylmalate Dehydrogenase"/>
    <property type="match status" value="1"/>
</dbReference>
<evidence type="ECO:0000256" key="6">
    <source>
        <dbReference type="ARBA" id="ARBA00023209"/>
    </source>
</evidence>
<evidence type="ECO:0000313" key="12">
    <source>
        <dbReference type="Proteomes" id="UP000824124"/>
    </source>
</evidence>
<dbReference type="GO" id="GO:0006633">
    <property type="term" value="P:fatty acid biosynthetic process"/>
    <property type="evidence" value="ECO:0007669"/>
    <property type="project" value="UniProtKB-UniRule"/>
</dbReference>
<dbReference type="EMBL" id="DVMH01000009">
    <property type="protein sequence ID" value="HIU09886.1"/>
    <property type="molecule type" value="Genomic_DNA"/>
</dbReference>
<evidence type="ECO:0000313" key="11">
    <source>
        <dbReference type="EMBL" id="HIU09886.1"/>
    </source>
</evidence>
<comment type="subcellular location">
    <subcellularLocation>
        <location evidence="10">Cytoplasm</location>
    </subcellularLocation>
    <text evidence="10">Associated with the membrane possibly through PlsY.</text>
</comment>
<dbReference type="Proteomes" id="UP000824124">
    <property type="component" value="Unassembled WGS sequence"/>
</dbReference>